<evidence type="ECO:0000313" key="2">
    <source>
        <dbReference type="EMBL" id="KAF2744269.1"/>
    </source>
</evidence>
<dbReference type="AlphaFoldDB" id="A0A6A6V339"/>
<reference evidence="2" key="1">
    <citation type="journal article" date="2020" name="Stud. Mycol.">
        <title>101 Dothideomycetes genomes: a test case for predicting lifestyles and emergence of pathogens.</title>
        <authorList>
            <person name="Haridas S."/>
            <person name="Albert R."/>
            <person name="Binder M."/>
            <person name="Bloem J."/>
            <person name="Labutti K."/>
            <person name="Salamov A."/>
            <person name="Andreopoulos B."/>
            <person name="Baker S."/>
            <person name="Barry K."/>
            <person name="Bills G."/>
            <person name="Bluhm B."/>
            <person name="Cannon C."/>
            <person name="Castanera R."/>
            <person name="Culley D."/>
            <person name="Daum C."/>
            <person name="Ezra D."/>
            <person name="Gonzalez J."/>
            <person name="Henrissat B."/>
            <person name="Kuo A."/>
            <person name="Liang C."/>
            <person name="Lipzen A."/>
            <person name="Lutzoni F."/>
            <person name="Magnuson J."/>
            <person name="Mondo S."/>
            <person name="Nolan M."/>
            <person name="Ohm R."/>
            <person name="Pangilinan J."/>
            <person name="Park H.-J."/>
            <person name="Ramirez L."/>
            <person name="Alfaro M."/>
            <person name="Sun H."/>
            <person name="Tritt A."/>
            <person name="Yoshinaga Y."/>
            <person name="Zwiers L.-H."/>
            <person name="Turgeon B."/>
            <person name="Goodwin S."/>
            <person name="Spatafora J."/>
            <person name="Crous P."/>
            <person name="Grigoriev I."/>
        </authorList>
    </citation>
    <scope>NUCLEOTIDE SEQUENCE</scope>
    <source>
        <strain evidence="2">CBS 119925</strain>
    </source>
</reference>
<proteinExistence type="predicted"/>
<dbReference type="EMBL" id="MU006590">
    <property type="protein sequence ID" value="KAF2744269.1"/>
    <property type="molecule type" value="Genomic_DNA"/>
</dbReference>
<accession>A0A6A6V339</accession>
<organism evidence="2 3">
    <name type="scientific">Sporormia fimetaria CBS 119925</name>
    <dbReference type="NCBI Taxonomy" id="1340428"/>
    <lineage>
        <taxon>Eukaryota</taxon>
        <taxon>Fungi</taxon>
        <taxon>Dikarya</taxon>
        <taxon>Ascomycota</taxon>
        <taxon>Pezizomycotina</taxon>
        <taxon>Dothideomycetes</taxon>
        <taxon>Pleosporomycetidae</taxon>
        <taxon>Pleosporales</taxon>
        <taxon>Sporormiaceae</taxon>
        <taxon>Sporormia</taxon>
    </lineage>
</organism>
<keyword evidence="3" id="KW-1185">Reference proteome</keyword>
<sequence>MAQSGSLEEAEREVGSFVGFCQEYLQTEPYLDAVILPRYLNVALPKTSGLVRGIFGLLFFLSLVVSFVVTRFRNRSTRRVASSFRGHW</sequence>
<dbReference type="Proteomes" id="UP000799440">
    <property type="component" value="Unassembled WGS sequence"/>
</dbReference>
<keyword evidence="1" id="KW-1133">Transmembrane helix</keyword>
<gene>
    <name evidence="2" type="ORF">M011DRAFT_195290</name>
</gene>
<evidence type="ECO:0000256" key="1">
    <source>
        <dbReference type="SAM" id="Phobius"/>
    </source>
</evidence>
<keyword evidence="1" id="KW-0812">Transmembrane</keyword>
<feature type="transmembrane region" description="Helical" evidence="1">
    <location>
        <begin position="49"/>
        <end position="69"/>
    </location>
</feature>
<evidence type="ECO:0000313" key="3">
    <source>
        <dbReference type="Proteomes" id="UP000799440"/>
    </source>
</evidence>
<protein>
    <submittedName>
        <fullName evidence="2">Uncharacterized protein</fullName>
    </submittedName>
</protein>
<name>A0A6A6V339_9PLEO</name>
<keyword evidence="1" id="KW-0472">Membrane</keyword>